<comment type="similarity">
    <text evidence="1">Belongs to the class-II aminoacyl-tRNA synthetase family. Type 1 subfamily.</text>
</comment>
<dbReference type="SUPFAM" id="SSF50249">
    <property type="entry name" value="Nucleic acid-binding proteins"/>
    <property type="match status" value="1"/>
</dbReference>
<dbReference type="SUPFAM" id="SSF55681">
    <property type="entry name" value="Class II aaRS and biotin synthetases"/>
    <property type="match status" value="1"/>
</dbReference>
<accession>A0A914CR39</accession>
<evidence type="ECO:0000313" key="8">
    <source>
        <dbReference type="Proteomes" id="UP000887540"/>
    </source>
</evidence>
<dbReference type="SUPFAM" id="SSF55261">
    <property type="entry name" value="GAD domain-like"/>
    <property type="match status" value="1"/>
</dbReference>
<keyword evidence="5" id="KW-0648">Protein biosynthesis</keyword>
<dbReference type="Proteomes" id="UP000887540">
    <property type="component" value="Unplaced"/>
</dbReference>
<dbReference type="GO" id="GO:0005524">
    <property type="term" value="F:ATP binding"/>
    <property type="evidence" value="ECO:0007669"/>
    <property type="project" value="UniProtKB-KW"/>
</dbReference>
<evidence type="ECO:0000256" key="3">
    <source>
        <dbReference type="ARBA" id="ARBA00022741"/>
    </source>
</evidence>
<evidence type="ECO:0000256" key="6">
    <source>
        <dbReference type="ARBA" id="ARBA00023146"/>
    </source>
</evidence>
<dbReference type="Gene3D" id="3.30.1360.30">
    <property type="entry name" value="GAD-like domain"/>
    <property type="match status" value="1"/>
</dbReference>
<dbReference type="Pfam" id="PF01336">
    <property type="entry name" value="tRNA_anti-codon"/>
    <property type="match status" value="1"/>
</dbReference>
<keyword evidence="2" id="KW-0436">Ligase</keyword>
<dbReference type="GO" id="GO:0003676">
    <property type="term" value="F:nucleic acid binding"/>
    <property type="evidence" value="ECO:0007669"/>
    <property type="project" value="InterPro"/>
</dbReference>
<dbReference type="InterPro" id="IPR002312">
    <property type="entry name" value="Asp/Asn-tRNA-synth_IIb"/>
</dbReference>
<dbReference type="InterPro" id="IPR004524">
    <property type="entry name" value="Asp-tRNA-ligase_1"/>
</dbReference>
<dbReference type="Gene3D" id="3.30.930.10">
    <property type="entry name" value="Bira Bifunctional Protein, Domain 2"/>
    <property type="match status" value="1"/>
</dbReference>
<evidence type="ECO:0000256" key="4">
    <source>
        <dbReference type="ARBA" id="ARBA00022840"/>
    </source>
</evidence>
<dbReference type="HAMAP" id="MF_00044">
    <property type="entry name" value="Asp_tRNA_synth_type1"/>
    <property type="match status" value="1"/>
</dbReference>
<keyword evidence="3" id="KW-0547">Nucleotide-binding</keyword>
<feature type="domain" description="Aminoacyl-transfer RNA synthetases class-II family profile" evidence="7">
    <location>
        <begin position="108"/>
        <end position="522"/>
    </location>
</feature>
<sequence length="560" mass="64722">MNRFLVLRDAYGSVQAILPDSKRHQFEEMIKSLNYESVLRIRGVVRNRGKARNPKIKTGDIELEIDDLEVINEAPPVLPLLSDQNALEQTKLKYRYLEFRSEDMQQKFRLRAQVTSRLRHFFEKLGFVEIETPTLSQWTPGGAAEFLVPAAKPNLGRFYTLPQSPQLYKQLLMCGGIDRYFQIARCYRDEATKSDRQPEFTQVDFELSFTSKEKVMHLVEELIKTAWPESLNEYEIFSSPFQRMKYEQAMNDYGTDKPDLRIPWKFENCPEKMASVLKTGVEEKENFSARMFIAKGTGRHCTEEQMSVWKKLIEINPHAQPFDIFIPPNQTGFNNWDSDFDTNELVTKYDIGPDDAVVFCWGETDGVQRTLGFLRNYLADTIDLRKKSGFKFVWIVDFPFFEKKQGNFECLHHPFTAPIKEDEIRLWKMEGLENIIAQHYDLVLNGIELGGGTIRIHDPKLQRHVFEKVLKLPTKHLEPFFEALSYGAPPHGGFALGLDRFIALLSQQGNVHTSIRDVIAFPKTKDGKCFLMNTPNEAPPGTLERYGLQIVKGDEKQNLV</sequence>
<protein>
    <submittedName>
        <fullName evidence="9">Aminoacyl-transfer RNA synthetases class-II family profile domain-containing protein</fullName>
    </submittedName>
</protein>
<dbReference type="InterPro" id="IPR004115">
    <property type="entry name" value="GAD-like_sf"/>
</dbReference>
<proteinExistence type="inferred from homology"/>
<keyword evidence="4" id="KW-0067">ATP-binding</keyword>
<name>A0A914CR39_9BILA</name>
<dbReference type="InterPro" id="IPR006195">
    <property type="entry name" value="aa-tRNA-synth_II"/>
</dbReference>
<dbReference type="GO" id="GO:0005739">
    <property type="term" value="C:mitochondrion"/>
    <property type="evidence" value="ECO:0007669"/>
    <property type="project" value="TreeGrafter"/>
</dbReference>
<dbReference type="GO" id="GO:0004815">
    <property type="term" value="F:aspartate-tRNA ligase activity"/>
    <property type="evidence" value="ECO:0007669"/>
    <property type="project" value="TreeGrafter"/>
</dbReference>
<dbReference type="InterPro" id="IPR012340">
    <property type="entry name" value="NA-bd_OB-fold"/>
</dbReference>
<evidence type="ECO:0000256" key="5">
    <source>
        <dbReference type="ARBA" id="ARBA00022917"/>
    </source>
</evidence>
<dbReference type="AlphaFoldDB" id="A0A914CR39"/>
<dbReference type="WBParaSite" id="ACRNAN_scaffold1307.g28234.t1">
    <property type="protein sequence ID" value="ACRNAN_scaffold1307.g28234.t1"/>
    <property type="gene ID" value="ACRNAN_scaffold1307.g28234"/>
</dbReference>
<dbReference type="Pfam" id="PF00152">
    <property type="entry name" value="tRNA-synt_2"/>
    <property type="match status" value="1"/>
</dbReference>
<dbReference type="GO" id="GO:0006422">
    <property type="term" value="P:aspartyl-tRNA aminoacylation"/>
    <property type="evidence" value="ECO:0007669"/>
    <property type="project" value="TreeGrafter"/>
</dbReference>
<dbReference type="NCBIfam" id="NF001750">
    <property type="entry name" value="PRK00476.1"/>
    <property type="match status" value="1"/>
</dbReference>
<dbReference type="InterPro" id="IPR004365">
    <property type="entry name" value="NA-bd_OB_tRNA"/>
</dbReference>
<evidence type="ECO:0000256" key="1">
    <source>
        <dbReference type="ARBA" id="ARBA00006303"/>
    </source>
</evidence>
<reference evidence="9" key="1">
    <citation type="submission" date="2022-11" db="UniProtKB">
        <authorList>
            <consortium name="WormBaseParasite"/>
        </authorList>
    </citation>
    <scope>IDENTIFICATION</scope>
</reference>
<organism evidence="8 9">
    <name type="scientific">Acrobeloides nanus</name>
    <dbReference type="NCBI Taxonomy" id="290746"/>
    <lineage>
        <taxon>Eukaryota</taxon>
        <taxon>Metazoa</taxon>
        <taxon>Ecdysozoa</taxon>
        <taxon>Nematoda</taxon>
        <taxon>Chromadorea</taxon>
        <taxon>Rhabditida</taxon>
        <taxon>Tylenchina</taxon>
        <taxon>Cephalobomorpha</taxon>
        <taxon>Cephaloboidea</taxon>
        <taxon>Cephalobidae</taxon>
        <taxon>Acrobeloides</taxon>
    </lineage>
</organism>
<dbReference type="PANTHER" id="PTHR22594">
    <property type="entry name" value="ASPARTYL/LYSYL-TRNA SYNTHETASE"/>
    <property type="match status" value="1"/>
</dbReference>
<keyword evidence="6" id="KW-0030">Aminoacyl-tRNA synthetase</keyword>
<dbReference type="InterPro" id="IPR045864">
    <property type="entry name" value="aa-tRNA-synth_II/BPL/LPL"/>
</dbReference>
<keyword evidence="8" id="KW-1185">Reference proteome</keyword>
<evidence type="ECO:0000259" key="7">
    <source>
        <dbReference type="PROSITE" id="PS50862"/>
    </source>
</evidence>
<evidence type="ECO:0000313" key="9">
    <source>
        <dbReference type="WBParaSite" id="ACRNAN_scaffold1307.g28234.t1"/>
    </source>
</evidence>
<dbReference type="PANTHER" id="PTHR22594:SF5">
    <property type="entry name" value="ASPARTATE--TRNA LIGASE, MITOCHONDRIAL"/>
    <property type="match status" value="1"/>
</dbReference>
<evidence type="ECO:0000256" key="2">
    <source>
        <dbReference type="ARBA" id="ARBA00022598"/>
    </source>
</evidence>
<dbReference type="InterPro" id="IPR004364">
    <property type="entry name" value="Aa-tRNA-synt_II"/>
</dbReference>
<dbReference type="PRINTS" id="PR01042">
    <property type="entry name" value="TRNASYNTHASP"/>
</dbReference>
<dbReference type="NCBIfam" id="TIGR00459">
    <property type="entry name" value="aspS_bact"/>
    <property type="match status" value="1"/>
</dbReference>
<dbReference type="Gene3D" id="2.40.50.140">
    <property type="entry name" value="Nucleic acid-binding proteins"/>
    <property type="match status" value="1"/>
</dbReference>
<dbReference type="PROSITE" id="PS50862">
    <property type="entry name" value="AA_TRNA_LIGASE_II"/>
    <property type="match status" value="1"/>
</dbReference>